<dbReference type="OrthoDB" id="326691at2759"/>
<sequence length="1436" mass="167656">MDTVCLVFIKAALNLMEEAKFNHTYAANSEFTNQASSYVEPGQSTDYNIKEAYQLSDHSKKSKNQSFKEFKLRKNRKNQKVQGSDILQIKPRTLKALSQYMNDFSNLNTKSISYHENTRHQQNFEGQKYKISDKKRKQLKKLIVHLFKYHFIGDKIDDYRTHVIRIFFTIKVLQNNILAHFLMNNFLYHTNFDSVISRNKIILHQQYFDSKINEKYQKNSQVFNQNNLQKMLDLNQLISKFEKRLDIISTNIAKFWKTLIQEKESFSVYDKGLKISTKLNKLNELYEQIQVKQGEQKEIKVYVLMSGFFRYVIFKQQESQIEIQKSRQVYQTKKIATFNREQDFTNEKGLLIATLDMKKPMEVEFINKNCMKLIQYKQQEAIGMKVNSLMPQQIAENHHKFIQRFMSTGRYGVINQKRELFVKIKSGYLVPIITYLCINHHNIRNLILIVEKNENYSIFQDEEDDVVSDQAPNHKLTGKQRSHFLLADKDLRIYEMSENVQNISVLSNSLINQIKQSYGYQPSLDDLFYNLNLNSDLKDQHDNGINEFEVHIKSNATQIYDEMIQHGNDSLDKEEQKLDNKARQTQFASRFLREQGDTTYLLKISNLSLMGGQFILKVIGLKPLWSGAQSTTAFPILHMESFKQTNGTIKNIQNAGNQPLNQQIKISMSQQRSNDQYEEESENNFDMSSQTSTTSSSSTIMQKFNQYNNSVKSQRIPITLKVILQIVIVVFLIIIVTSTITLSLTLSNSNDARTGIKVSNLSISRLNSITQLRVIFRQLYNMAQNYVPIKTELLDNRFEFYTEYCQQVIESLRKDQVQLQVYDSEMQGEIPDIKLTYLQIDNTLVYEYRVLGQAINLYVAKCDDLVQRAKLYGVKYLVSELTYFVFANQVAESATLTERDGFFIIENGNQDLFYRLSQYAKLFSQKKQDSIEVKVQFSSIMSWVCIGILVACGLSNIPLFNRIQDRIFVLMRIFFTIDKQIKNQMVLRINKFQMVLKPPEQEDDNHQPEENVPATVDHANQQENTADLNPKQNQKMLFSNLFKKRSQQKRDNTLPSSTKYNTSKFKPKKNNRKYADKEVEMNIEEIEEESKEEIQDQQMEVEEDASPSTSQNQRQKKKNKRKGRKNSGYQESEEVDKTSKRQQQKQQQQTNALLKFFANQIQKRKITQSLIVILMTVIFNSYFLGTYFLSTSTFNQMSESIEIIFSLFNRKSCAENTIHAITEAIIANETYLINNEQDEIVEYFSKTCEDVESNYQKRVRRNKPQYLEGIYSYLDKLEDGTFCQDTFNDGQDGFDQVISVVNVDTCQTFGNSISKQGITQIYQQIYQICKQMLLEYQGAERTGQTGNIQLLLKIIAKPMTTFDVLEIVLQKPNILLNEIILDSLDQFFSESAMIFIVIFVIFILFTVIIMTVFLFSNQILFGITLLQIFLRSQEGR</sequence>
<accession>A0A077ZV00</accession>
<dbReference type="Gene3D" id="3.30.450.20">
    <property type="entry name" value="PAS domain"/>
    <property type="match status" value="1"/>
</dbReference>
<evidence type="ECO:0000313" key="4">
    <source>
        <dbReference type="Proteomes" id="UP000039865"/>
    </source>
</evidence>
<dbReference type="InterPro" id="IPR052994">
    <property type="entry name" value="Tiny_macrocysts_regulators"/>
</dbReference>
<evidence type="ECO:0000256" key="1">
    <source>
        <dbReference type="SAM" id="MobiDB-lite"/>
    </source>
</evidence>
<evidence type="ECO:0000256" key="2">
    <source>
        <dbReference type="SAM" id="Phobius"/>
    </source>
</evidence>
<dbReference type="InterPro" id="IPR035965">
    <property type="entry name" value="PAS-like_dom_sf"/>
</dbReference>
<dbReference type="Proteomes" id="UP000039865">
    <property type="component" value="Unassembled WGS sequence"/>
</dbReference>
<name>A0A077ZV00_STYLE</name>
<dbReference type="PANTHER" id="PTHR31600">
    <property type="entry name" value="TINY MACROCYSTS PROTEIN B-RELATED"/>
    <property type="match status" value="1"/>
</dbReference>
<feature type="region of interest" description="Disordered" evidence="1">
    <location>
        <begin position="667"/>
        <end position="694"/>
    </location>
</feature>
<keyword evidence="2" id="KW-0812">Transmembrane</keyword>
<feature type="compositionally biased region" description="Acidic residues" evidence="1">
    <location>
        <begin position="1081"/>
        <end position="1091"/>
    </location>
</feature>
<feature type="transmembrane region" description="Helical" evidence="2">
    <location>
        <begin position="1392"/>
        <end position="1415"/>
    </location>
</feature>
<reference evidence="3 4" key="1">
    <citation type="submission" date="2014-06" db="EMBL/GenBank/DDBJ databases">
        <authorList>
            <person name="Swart Estienne"/>
        </authorList>
    </citation>
    <scope>NUCLEOTIDE SEQUENCE [LARGE SCALE GENOMIC DNA]</scope>
    <source>
        <strain evidence="3 4">130c</strain>
    </source>
</reference>
<feature type="compositionally biased region" description="Polar residues" evidence="1">
    <location>
        <begin position="1053"/>
        <end position="1064"/>
    </location>
</feature>
<feature type="transmembrane region" description="Helical" evidence="2">
    <location>
        <begin position="722"/>
        <end position="744"/>
    </location>
</feature>
<dbReference type="GO" id="GO:0016301">
    <property type="term" value="F:kinase activity"/>
    <property type="evidence" value="ECO:0007669"/>
    <property type="project" value="UniProtKB-KW"/>
</dbReference>
<keyword evidence="2" id="KW-1133">Transmembrane helix</keyword>
<keyword evidence="3" id="KW-0808">Transferase</keyword>
<keyword evidence="2" id="KW-0472">Membrane</keyword>
<dbReference type="EMBL" id="CCKQ01002322">
    <property type="protein sequence ID" value="CDW73414.1"/>
    <property type="molecule type" value="Genomic_DNA"/>
</dbReference>
<dbReference type="InParanoid" id="A0A077ZV00"/>
<organism evidence="3 4">
    <name type="scientific">Stylonychia lemnae</name>
    <name type="common">Ciliate</name>
    <dbReference type="NCBI Taxonomy" id="5949"/>
    <lineage>
        <taxon>Eukaryota</taxon>
        <taxon>Sar</taxon>
        <taxon>Alveolata</taxon>
        <taxon>Ciliophora</taxon>
        <taxon>Intramacronucleata</taxon>
        <taxon>Spirotrichea</taxon>
        <taxon>Stichotrichia</taxon>
        <taxon>Sporadotrichida</taxon>
        <taxon>Oxytrichidae</taxon>
        <taxon>Stylonychinae</taxon>
        <taxon>Stylonychia</taxon>
    </lineage>
</organism>
<dbReference type="OMA" id="QRIRINM"/>
<keyword evidence="4" id="KW-1185">Reference proteome</keyword>
<dbReference type="PANTHER" id="PTHR31600:SF2">
    <property type="entry name" value="GAMETE ENRICHED GENE 10 PROTEIN-RELATED"/>
    <property type="match status" value="1"/>
</dbReference>
<feature type="compositionally biased region" description="Basic residues" evidence="1">
    <location>
        <begin position="1114"/>
        <end position="1125"/>
    </location>
</feature>
<feature type="region of interest" description="Disordered" evidence="1">
    <location>
        <begin position="1043"/>
        <end position="1145"/>
    </location>
</feature>
<proteinExistence type="predicted"/>
<keyword evidence="3" id="KW-0418">Kinase</keyword>
<dbReference type="SUPFAM" id="SSF55785">
    <property type="entry name" value="PYP-like sensor domain (PAS domain)"/>
    <property type="match status" value="1"/>
</dbReference>
<gene>
    <name evidence="3" type="primary">Contig13046.g13910</name>
    <name evidence="3" type="ORF">STYLEM_2391</name>
</gene>
<evidence type="ECO:0000313" key="3">
    <source>
        <dbReference type="EMBL" id="CDW73414.1"/>
    </source>
</evidence>
<feature type="transmembrane region" description="Helical" evidence="2">
    <location>
        <begin position="1170"/>
        <end position="1189"/>
    </location>
</feature>
<protein>
    <submittedName>
        <fullName evidence="3">Pas pac sensor signal transduction histidine kinase</fullName>
    </submittedName>
</protein>